<evidence type="ECO:0000313" key="4">
    <source>
        <dbReference type="EMBL" id="CAB4849664.1"/>
    </source>
</evidence>
<feature type="transmembrane region" description="Helical" evidence="1">
    <location>
        <begin position="79"/>
        <end position="97"/>
    </location>
</feature>
<organism evidence="5">
    <name type="scientific">freshwater metagenome</name>
    <dbReference type="NCBI Taxonomy" id="449393"/>
    <lineage>
        <taxon>unclassified sequences</taxon>
        <taxon>metagenomes</taxon>
        <taxon>ecological metagenomes</taxon>
    </lineage>
</organism>
<evidence type="ECO:0000313" key="2">
    <source>
        <dbReference type="EMBL" id="CAB4362560.1"/>
    </source>
</evidence>
<keyword evidence="1" id="KW-0812">Transmembrane</keyword>
<accession>A0A6J7H074</accession>
<reference evidence="5" key="1">
    <citation type="submission" date="2020-05" db="EMBL/GenBank/DDBJ databases">
        <authorList>
            <person name="Chiriac C."/>
            <person name="Salcher M."/>
            <person name="Ghai R."/>
            <person name="Kavagutti S V."/>
        </authorList>
    </citation>
    <scope>NUCLEOTIDE SEQUENCE</scope>
</reference>
<protein>
    <submittedName>
        <fullName evidence="5">Unannotated protein</fullName>
    </submittedName>
</protein>
<name>A0A6J7H074_9ZZZZ</name>
<feature type="transmembrane region" description="Helical" evidence="1">
    <location>
        <begin position="15"/>
        <end position="37"/>
    </location>
</feature>
<feature type="transmembrane region" description="Helical" evidence="1">
    <location>
        <begin position="104"/>
        <end position="126"/>
    </location>
</feature>
<gene>
    <name evidence="3" type="ORF">UFOPK2656_00341</name>
    <name evidence="4" type="ORF">UFOPK3267_00966</name>
    <name evidence="5" type="ORF">UFOPK3651_00109</name>
    <name evidence="6" type="ORF">UFOPK3931_02347</name>
    <name evidence="2" type="ORF">UFOPK4189_00338</name>
</gene>
<evidence type="ECO:0000256" key="1">
    <source>
        <dbReference type="SAM" id="Phobius"/>
    </source>
</evidence>
<dbReference type="AlphaFoldDB" id="A0A6J7H074"/>
<proteinExistence type="predicted"/>
<dbReference type="EMBL" id="CAESGF010000002">
    <property type="protein sequence ID" value="CAB4362560.1"/>
    <property type="molecule type" value="Genomic_DNA"/>
</dbReference>
<feature type="transmembrane region" description="Helical" evidence="1">
    <location>
        <begin position="44"/>
        <end position="67"/>
    </location>
</feature>
<evidence type="ECO:0000313" key="3">
    <source>
        <dbReference type="EMBL" id="CAB4705915.1"/>
    </source>
</evidence>
<sequence>MFASGLSTTLNIHHGWAWVVIIGNGLAGLWALAANWLPVLRTRALWWFIGLAEGTVFVQVTLGAILVGRYKVPLPQFHAFYGFVAIIAVAIIYSYRFQMKHRLYFLYGFGSLFVMGLGIRAMLVAANR</sequence>
<keyword evidence="1" id="KW-1133">Transmembrane helix</keyword>
<evidence type="ECO:0000313" key="5">
    <source>
        <dbReference type="EMBL" id="CAB4910055.1"/>
    </source>
</evidence>
<keyword evidence="1" id="KW-0472">Membrane</keyword>
<dbReference type="EMBL" id="CAFBOL010000079">
    <property type="protein sequence ID" value="CAB5003795.1"/>
    <property type="molecule type" value="Genomic_DNA"/>
</dbReference>
<evidence type="ECO:0000313" key="6">
    <source>
        <dbReference type="EMBL" id="CAB5003795.1"/>
    </source>
</evidence>
<dbReference type="EMBL" id="CAFBIY010000041">
    <property type="protein sequence ID" value="CAB4849664.1"/>
    <property type="molecule type" value="Genomic_DNA"/>
</dbReference>
<dbReference type="EMBL" id="CAFBMT010000001">
    <property type="protein sequence ID" value="CAB4910055.1"/>
    <property type="molecule type" value="Genomic_DNA"/>
</dbReference>
<dbReference type="EMBL" id="CAEZYF010000002">
    <property type="protein sequence ID" value="CAB4705915.1"/>
    <property type="molecule type" value="Genomic_DNA"/>
</dbReference>